<proteinExistence type="predicted"/>
<dbReference type="InterPro" id="IPR047168">
    <property type="entry name" value="LEC1-like"/>
</dbReference>
<evidence type="ECO:0000313" key="5">
    <source>
        <dbReference type="Proteomes" id="UP000813385"/>
    </source>
</evidence>
<gene>
    <name evidence="4" type="ORF">B0T11DRAFT_138818</name>
</gene>
<reference evidence="4" key="1">
    <citation type="journal article" date="2021" name="Nat. Commun.">
        <title>Genetic determinants of endophytism in the Arabidopsis root mycobiome.</title>
        <authorList>
            <person name="Mesny F."/>
            <person name="Miyauchi S."/>
            <person name="Thiergart T."/>
            <person name="Pickel B."/>
            <person name="Atanasova L."/>
            <person name="Karlsson M."/>
            <person name="Huettel B."/>
            <person name="Barry K.W."/>
            <person name="Haridas S."/>
            <person name="Chen C."/>
            <person name="Bauer D."/>
            <person name="Andreopoulos W."/>
            <person name="Pangilinan J."/>
            <person name="LaButti K."/>
            <person name="Riley R."/>
            <person name="Lipzen A."/>
            <person name="Clum A."/>
            <person name="Drula E."/>
            <person name="Henrissat B."/>
            <person name="Kohler A."/>
            <person name="Grigoriev I.V."/>
            <person name="Martin F.M."/>
            <person name="Hacquard S."/>
        </authorList>
    </citation>
    <scope>NUCLEOTIDE SEQUENCE</scope>
    <source>
        <strain evidence="4">MPI-CAGE-AT-0016</strain>
    </source>
</reference>
<dbReference type="OrthoDB" id="2117459at2759"/>
<feature type="compositionally biased region" description="Low complexity" evidence="1">
    <location>
        <begin position="64"/>
        <end position="86"/>
    </location>
</feature>
<organism evidence="4 5">
    <name type="scientific">Plectosphaerella cucumerina</name>
    <dbReference type="NCBI Taxonomy" id="40658"/>
    <lineage>
        <taxon>Eukaryota</taxon>
        <taxon>Fungi</taxon>
        <taxon>Dikarya</taxon>
        <taxon>Ascomycota</taxon>
        <taxon>Pezizomycotina</taxon>
        <taxon>Sordariomycetes</taxon>
        <taxon>Hypocreomycetidae</taxon>
        <taxon>Glomerellales</taxon>
        <taxon>Plectosphaerellaceae</taxon>
        <taxon>Plectosphaerella</taxon>
    </lineage>
</organism>
<feature type="region of interest" description="Disordered" evidence="1">
    <location>
        <begin position="51"/>
        <end position="99"/>
    </location>
</feature>
<dbReference type="GO" id="GO:0035091">
    <property type="term" value="F:phosphatidylinositol binding"/>
    <property type="evidence" value="ECO:0007669"/>
    <property type="project" value="TreeGrafter"/>
</dbReference>
<dbReference type="PANTHER" id="PTHR47185:SF2">
    <property type="entry name" value="FUNGAL PROTEIN"/>
    <property type="match status" value="1"/>
</dbReference>
<feature type="domain" description="PX-associated" evidence="3">
    <location>
        <begin position="8"/>
        <end position="177"/>
    </location>
</feature>
<evidence type="ECO:0000259" key="3">
    <source>
        <dbReference type="Pfam" id="PF12828"/>
    </source>
</evidence>
<evidence type="ECO:0000259" key="2">
    <source>
        <dbReference type="Pfam" id="PF12825"/>
    </source>
</evidence>
<dbReference type="Pfam" id="PF12828">
    <property type="entry name" value="PXB"/>
    <property type="match status" value="1"/>
</dbReference>
<feature type="region of interest" description="Disordered" evidence="1">
    <location>
        <begin position="650"/>
        <end position="675"/>
    </location>
</feature>
<comment type="caution">
    <text evidence="4">The sequence shown here is derived from an EMBL/GenBank/DDBJ whole genome shotgun (WGS) entry which is preliminary data.</text>
</comment>
<dbReference type="InterPro" id="IPR024554">
    <property type="entry name" value="LEC1-like_C"/>
</dbReference>
<name>A0A8K0T4N0_9PEZI</name>
<dbReference type="EMBL" id="JAGPXD010000006">
    <property type="protein sequence ID" value="KAH7350200.1"/>
    <property type="molecule type" value="Genomic_DNA"/>
</dbReference>
<feature type="domain" description="PX" evidence="2">
    <location>
        <begin position="221"/>
        <end position="415"/>
    </location>
</feature>
<sequence length="725" mass="78922">MAAQEPSPTLTQEQTSALFNILTHFETYDEIESLKDPNTISKYGYPFNNVTGNTPSPASKNGRSSSPAGSTKSSNSSKSWRSAKSSGNDSIASRPAQISASDASVAESPILQTIFKRVPLTIPGVREIPAEFWSDRLQGLIKRFAEADLSESYDKAAMGTRKTLATAFSVMMETLARGLLGGCPTSETGGRSEKYDLKKAEDLEKSFADTMHEFVYGGLFDEMTEYLAHSDDLDAHSPMMEAVIEYEIIHLASFCHHVFVLSSEGPYLVKLIESFHGMIPYAVVRQTLRMSNAATMISAMLKLFLSKLSLGSISNYIGITRNADDGMNLLQRIISVILGWDSAEFKKTTDRIEKDSNGPSKAAMAALKEHMRKSPKERATAREESKQQSRSIVAVILDSADPELAKSLSEEQHTKCQEYLAALLSIRDRDEIVGVVCKSSPDLFTQSLRDLVAGFEPYIRAIHDKVDLREHITDFQTFLDQFIAVSKGKKVEGGAADQKSEPAKYSPPSVEDYADLLRQNKGKLYKWLHYGAKSAPEVTATFKAWADEAIVHFRKPEVPVKGSSSHVEGRMMAQLGNLFSELPDDKKKEILPAIDAHAAYLDAVGQISRSRIQDIVGGESQTMAGPGIFLMMWQSLLDSTLITPSTVAGPVRRGKDVTDATAEGKPGSSSEGGWVGVEEARQAASKGLPEAPDGSSVIAALGEAFRKTIAATETTDDVGSDASID</sequence>
<dbReference type="Proteomes" id="UP000813385">
    <property type="component" value="Unassembled WGS sequence"/>
</dbReference>
<dbReference type="AlphaFoldDB" id="A0A8K0T4N0"/>
<evidence type="ECO:0000313" key="4">
    <source>
        <dbReference type="EMBL" id="KAH7350200.1"/>
    </source>
</evidence>
<keyword evidence="5" id="KW-1185">Reference proteome</keyword>
<dbReference type="InterPro" id="IPR024555">
    <property type="entry name" value="PX-associated"/>
</dbReference>
<dbReference type="Pfam" id="PF12825">
    <property type="entry name" value="DUF3818"/>
    <property type="match status" value="1"/>
</dbReference>
<feature type="compositionally biased region" description="Polar residues" evidence="1">
    <location>
        <begin position="87"/>
        <end position="99"/>
    </location>
</feature>
<accession>A0A8K0T4N0</accession>
<evidence type="ECO:0000256" key="1">
    <source>
        <dbReference type="SAM" id="MobiDB-lite"/>
    </source>
</evidence>
<feature type="compositionally biased region" description="Polar residues" evidence="1">
    <location>
        <begin position="51"/>
        <end position="63"/>
    </location>
</feature>
<protein>
    <submittedName>
        <fullName evidence="4">PX-associated-domain-containing protein</fullName>
    </submittedName>
</protein>
<dbReference type="PANTHER" id="PTHR47185">
    <property type="entry name" value="PX DOMAIN-CONTAINING PROTEIN YPR097W"/>
    <property type="match status" value="1"/>
</dbReference>